<reference evidence="2 3" key="1">
    <citation type="submission" date="2016-02" db="EMBL/GenBank/DDBJ databases">
        <title>Draft genome sequence of the strain BR 10247T Bradyrhizobium neotropicale isolated from nodules of Centrolobium paraense.</title>
        <authorList>
            <person name="Simoes-Araujo J.L."/>
            <person name="Barauna A.C."/>
            <person name="Silva K."/>
            <person name="Zilli J.E."/>
        </authorList>
    </citation>
    <scope>NUCLEOTIDE SEQUENCE [LARGE SCALE GENOMIC DNA]</scope>
    <source>
        <strain evidence="2 3">BR 10247</strain>
    </source>
</reference>
<sequence length="137" mass="14416">MEIKLPVVALLAMIVPGQARAAVLTDAEATFLDQLVTAAAVLEQRCAGYEVNGAGGVQLGARLLGSTDAAMAMIDAYAAAIKAHDGKAYDPGKFRPEVLEAASETSKRLQAHLIKNPKEACADYGDTSVARGLLRRY</sequence>
<organism evidence="2 3">
    <name type="scientific">Bradyrhizobium neotropicale</name>
    <dbReference type="NCBI Taxonomy" id="1497615"/>
    <lineage>
        <taxon>Bacteria</taxon>
        <taxon>Pseudomonadati</taxon>
        <taxon>Pseudomonadota</taxon>
        <taxon>Alphaproteobacteria</taxon>
        <taxon>Hyphomicrobiales</taxon>
        <taxon>Nitrobacteraceae</taxon>
        <taxon>Bradyrhizobium</taxon>
    </lineage>
</organism>
<gene>
    <name evidence="2" type="ORF">AXW67_23650</name>
</gene>
<dbReference type="RefSeq" id="WP_063680771.1">
    <property type="nucleotide sequence ID" value="NZ_LSEF01000090.1"/>
</dbReference>
<protein>
    <submittedName>
        <fullName evidence="2">Uncharacterized protein</fullName>
    </submittedName>
</protein>
<feature type="chain" id="PRO_5008054995" evidence="1">
    <location>
        <begin position="22"/>
        <end position="137"/>
    </location>
</feature>
<comment type="caution">
    <text evidence="2">The sequence shown here is derived from an EMBL/GenBank/DDBJ whole genome shotgun (WGS) entry which is preliminary data.</text>
</comment>
<evidence type="ECO:0000313" key="2">
    <source>
        <dbReference type="EMBL" id="OAF11165.1"/>
    </source>
</evidence>
<dbReference type="Proteomes" id="UP000077173">
    <property type="component" value="Unassembled WGS sequence"/>
</dbReference>
<evidence type="ECO:0000313" key="3">
    <source>
        <dbReference type="Proteomes" id="UP000077173"/>
    </source>
</evidence>
<dbReference type="GeneID" id="32580458"/>
<proteinExistence type="predicted"/>
<keyword evidence="1" id="KW-0732">Signal</keyword>
<feature type="signal peptide" evidence="1">
    <location>
        <begin position="1"/>
        <end position="21"/>
    </location>
</feature>
<evidence type="ECO:0000256" key="1">
    <source>
        <dbReference type="SAM" id="SignalP"/>
    </source>
</evidence>
<dbReference type="AlphaFoldDB" id="A0A176YU10"/>
<name>A0A176YU10_9BRAD</name>
<accession>A0A176YU10</accession>
<dbReference type="EMBL" id="LSEF01000090">
    <property type="protein sequence ID" value="OAF11165.1"/>
    <property type="molecule type" value="Genomic_DNA"/>
</dbReference>
<keyword evidence="3" id="KW-1185">Reference proteome</keyword>